<protein>
    <submittedName>
        <fullName evidence="6">3',5'-cyclic-AMP phosphodiesterase</fullName>
        <ecNumber evidence="6">3.1.4.53</ecNumber>
    </submittedName>
</protein>
<dbReference type="InterPro" id="IPR050884">
    <property type="entry name" value="CNP_phosphodiesterase-III"/>
</dbReference>
<accession>A0ABR8TT37</accession>
<dbReference type="InterPro" id="IPR004843">
    <property type="entry name" value="Calcineurin-like_PHP"/>
</dbReference>
<dbReference type="InterPro" id="IPR026575">
    <property type="entry name" value="GpdQ/CpdA-like"/>
</dbReference>
<comment type="similarity">
    <text evidence="4">Belongs to the cyclic nucleotide phosphodiesterase class-III family.</text>
</comment>
<dbReference type="EC" id="3.1.4.53" evidence="6"/>
<keyword evidence="3" id="KW-0408">Iron</keyword>
<dbReference type="NCBIfam" id="NF008359">
    <property type="entry name" value="PRK11148.1"/>
    <property type="match status" value="1"/>
</dbReference>
<evidence type="ECO:0000313" key="6">
    <source>
        <dbReference type="EMBL" id="MBD7978645.1"/>
    </source>
</evidence>
<dbReference type="Proteomes" id="UP000611945">
    <property type="component" value="Unassembled WGS sequence"/>
</dbReference>
<reference evidence="6 7" key="1">
    <citation type="submission" date="2020-08" db="EMBL/GenBank/DDBJ databases">
        <title>A Genomic Blueprint of the Chicken Gut Microbiome.</title>
        <authorList>
            <person name="Gilroy R."/>
            <person name="Ravi A."/>
            <person name="Getino M."/>
            <person name="Pursley I."/>
            <person name="Horton D.L."/>
            <person name="Alikhan N.-F."/>
            <person name="Baker D."/>
            <person name="Gharbi K."/>
            <person name="Hall N."/>
            <person name="Watson M."/>
            <person name="Adriaenssens E.M."/>
            <person name="Foster-Nyarko E."/>
            <person name="Jarju S."/>
            <person name="Secka A."/>
            <person name="Antonio M."/>
            <person name="Oren A."/>
            <person name="Chaudhuri R."/>
            <person name="La Ragione R.M."/>
            <person name="Hildebrand F."/>
            <person name="Pallen M.J."/>
        </authorList>
    </citation>
    <scope>NUCLEOTIDE SEQUENCE [LARGE SCALE GENOMIC DNA]</scope>
    <source>
        <strain evidence="6 7">Sa2CUA2</strain>
    </source>
</reference>
<name>A0ABR8TT37_9PSED</name>
<dbReference type="CDD" id="cd07402">
    <property type="entry name" value="MPP_GpdQ"/>
    <property type="match status" value="1"/>
</dbReference>
<dbReference type="InterPro" id="IPR029052">
    <property type="entry name" value="Metallo-depent_PP-like"/>
</dbReference>
<feature type="domain" description="Calcineurin-like phosphoesterase" evidence="5">
    <location>
        <begin position="20"/>
        <end position="207"/>
    </location>
</feature>
<evidence type="ECO:0000259" key="5">
    <source>
        <dbReference type="Pfam" id="PF00149"/>
    </source>
</evidence>
<dbReference type="PANTHER" id="PTHR42988">
    <property type="entry name" value="PHOSPHOHYDROLASE"/>
    <property type="match status" value="1"/>
</dbReference>
<proteinExistence type="inferred from homology"/>
<keyword evidence="1" id="KW-0479">Metal-binding</keyword>
<dbReference type="SUPFAM" id="SSF56300">
    <property type="entry name" value="Metallo-dependent phosphatases"/>
    <property type="match status" value="1"/>
</dbReference>
<evidence type="ECO:0000313" key="7">
    <source>
        <dbReference type="Proteomes" id="UP000611945"/>
    </source>
</evidence>
<organism evidence="6 7">
    <name type="scientific">Serpens gallinarum</name>
    <dbReference type="NCBI Taxonomy" id="2763075"/>
    <lineage>
        <taxon>Bacteria</taxon>
        <taxon>Pseudomonadati</taxon>
        <taxon>Pseudomonadota</taxon>
        <taxon>Gammaproteobacteria</taxon>
        <taxon>Pseudomonadales</taxon>
        <taxon>Pseudomonadaceae</taxon>
        <taxon>Pseudomonas</taxon>
    </lineage>
</organism>
<evidence type="ECO:0000256" key="2">
    <source>
        <dbReference type="ARBA" id="ARBA00022801"/>
    </source>
</evidence>
<dbReference type="PANTHER" id="PTHR42988:SF2">
    <property type="entry name" value="CYCLIC NUCLEOTIDE PHOSPHODIESTERASE CBUA0032-RELATED"/>
    <property type="match status" value="1"/>
</dbReference>
<gene>
    <name evidence="6" type="primary">cpdA</name>
    <name evidence="6" type="ORF">H9642_15785</name>
</gene>
<dbReference type="GO" id="GO:0004115">
    <property type="term" value="F:3',5'-cyclic-AMP phosphodiesterase activity"/>
    <property type="evidence" value="ECO:0007669"/>
    <property type="project" value="UniProtKB-EC"/>
</dbReference>
<evidence type="ECO:0000256" key="4">
    <source>
        <dbReference type="ARBA" id="ARBA00025742"/>
    </source>
</evidence>
<dbReference type="Gene3D" id="3.60.21.10">
    <property type="match status" value="1"/>
</dbReference>
<dbReference type="EMBL" id="JACSQG010000011">
    <property type="protein sequence ID" value="MBD7978645.1"/>
    <property type="molecule type" value="Genomic_DNA"/>
</dbReference>
<evidence type="ECO:0000256" key="1">
    <source>
        <dbReference type="ARBA" id="ARBA00022723"/>
    </source>
</evidence>
<sequence>MESPTLPSPPASSPDTSVLVAQLTDSHLFADADSKLLGMNTADSLQRVIDRLLTEQPRIDLMLATGDLSQDGTIESYQRFLNMTARIPAPARWLPGNHDEYLAMNQFSAGTDRLKPVVDVGGWRIILLNTAVPGNVYGFLAEDQLRLLQNALQQAPQRPSLICLHHHPVSIGCAWMEPIGLRNAAEIFAVTDRYPQVRGILWGHVHQEFDQMRNGVRLLATPSTCVQFMPGSEDFQADKEAPGYRWLRLYAEGRLETGVSRVADIDFEIDYSCEGY</sequence>
<comment type="caution">
    <text evidence="6">The sequence shown here is derived from an EMBL/GenBank/DDBJ whole genome shotgun (WGS) entry which is preliminary data.</text>
</comment>
<dbReference type="Pfam" id="PF00149">
    <property type="entry name" value="Metallophos"/>
    <property type="match status" value="1"/>
</dbReference>
<keyword evidence="7" id="KW-1185">Reference proteome</keyword>
<keyword evidence="2 6" id="KW-0378">Hydrolase</keyword>
<evidence type="ECO:0000256" key="3">
    <source>
        <dbReference type="ARBA" id="ARBA00023004"/>
    </source>
</evidence>